<name>N1PM29_DOTSN</name>
<dbReference type="Proteomes" id="UP000016933">
    <property type="component" value="Unassembled WGS sequence"/>
</dbReference>
<organism evidence="2 3">
    <name type="scientific">Dothistroma septosporum (strain NZE10 / CBS 128990)</name>
    <name type="common">Red band needle blight fungus</name>
    <name type="synonym">Mycosphaerella pini</name>
    <dbReference type="NCBI Taxonomy" id="675120"/>
    <lineage>
        <taxon>Eukaryota</taxon>
        <taxon>Fungi</taxon>
        <taxon>Dikarya</taxon>
        <taxon>Ascomycota</taxon>
        <taxon>Pezizomycotina</taxon>
        <taxon>Dothideomycetes</taxon>
        <taxon>Dothideomycetidae</taxon>
        <taxon>Mycosphaerellales</taxon>
        <taxon>Mycosphaerellaceae</taxon>
        <taxon>Dothistroma</taxon>
    </lineage>
</organism>
<protein>
    <submittedName>
        <fullName evidence="2">Uncharacterized protein</fullName>
    </submittedName>
</protein>
<evidence type="ECO:0000313" key="2">
    <source>
        <dbReference type="EMBL" id="EME42381.1"/>
    </source>
</evidence>
<reference evidence="3" key="1">
    <citation type="journal article" date="2012" name="PLoS Genet.">
        <title>The genomes of the fungal plant pathogens Cladosporium fulvum and Dothistroma septosporum reveal adaptation to different hosts and lifestyles but also signatures of common ancestry.</title>
        <authorList>
            <person name="de Wit P.J.G.M."/>
            <person name="van der Burgt A."/>
            <person name="Oekmen B."/>
            <person name="Stergiopoulos I."/>
            <person name="Abd-Elsalam K.A."/>
            <person name="Aerts A.L."/>
            <person name="Bahkali A.H."/>
            <person name="Beenen H.G."/>
            <person name="Chettri P."/>
            <person name="Cox M.P."/>
            <person name="Datema E."/>
            <person name="de Vries R.P."/>
            <person name="Dhillon B."/>
            <person name="Ganley A.R."/>
            <person name="Griffiths S.A."/>
            <person name="Guo Y."/>
            <person name="Hamelin R.C."/>
            <person name="Henrissat B."/>
            <person name="Kabir M.S."/>
            <person name="Jashni M.K."/>
            <person name="Kema G."/>
            <person name="Klaubauf S."/>
            <person name="Lapidus A."/>
            <person name="Levasseur A."/>
            <person name="Lindquist E."/>
            <person name="Mehrabi R."/>
            <person name="Ohm R.A."/>
            <person name="Owen T.J."/>
            <person name="Salamov A."/>
            <person name="Schwelm A."/>
            <person name="Schijlen E."/>
            <person name="Sun H."/>
            <person name="van den Burg H.A."/>
            <person name="van Ham R.C.H.J."/>
            <person name="Zhang S."/>
            <person name="Goodwin S.B."/>
            <person name="Grigoriev I.V."/>
            <person name="Collemare J."/>
            <person name="Bradshaw R.E."/>
        </authorList>
    </citation>
    <scope>NUCLEOTIDE SEQUENCE [LARGE SCALE GENOMIC DNA]</scope>
    <source>
        <strain evidence="3">NZE10 / CBS 128990</strain>
    </source>
</reference>
<gene>
    <name evidence="2" type="ORF">DOTSEDRAFT_45921</name>
</gene>
<keyword evidence="3" id="KW-1185">Reference proteome</keyword>
<feature type="region of interest" description="Disordered" evidence="1">
    <location>
        <begin position="1"/>
        <end position="20"/>
    </location>
</feature>
<dbReference type="EMBL" id="KB446541">
    <property type="protein sequence ID" value="EME42381.1"/>
    <property type="molecule type" value="Genomic_DNA"/>
</dbReference>
<evidence type="ECO:0000313" key="3">
    <source>
        <dbReference type="Proteomes" id="UP000016933"/>
    </source>
</evidence>
<sequence length="62" mass="6370">MGGKQQPGNAAHPGCEAGSSRSTWIGLSLGVKNFGRTVVVVANHLEHCFAWLPSIGISHGSG</sequence>
<reference evidence="2 3" key="2">
    <citation type="journal article" date="2012" name="PLoS Pathog.">
        <title>Diverse lifestyles and strategies of plant pathogenesis encoded in the genomes of eighteen Dothideomycetes fungi.</title>
        <authorList>
            <person name="Ohm R.A."/>
            <person name="Feau N."/>
            <person name="Henrissat B."/>
            <person name="Schoch C.L."/>
            <person name="Horwitz B.A."/>
            <person name="Barry K.W."/>
            <person name="Condon B.J."/>
            <person name="Copeland A.C."/>
            <person name="Dhillon B."/>
            <person name="Glaser F."/>
            <person name="Hesse C.N."/>
            <person name="Kosti I."/>
            <person name="LaButti K."/>
            <person name="Lindquist E.A."/>
            <person name="Lucas S."/>
            <person name="Salamov A.A."/>
            <person name="Bradshaw R.E."/>
            <person name="Ciuffetti L."/>
            <person name="Hamelin R.C."/>
            <person name="Kema G.H.J."/>
            <person name="Lawrence C."/>
            <person name="Scott J.A."/>
            <person name="Spatafora J.W."/>
            <person name="Turgeon B.G."/>
            <person name="de Wit P.J.G.M."/>
            <person name="Zhong S."/>
            <person name="Goodwin S.B."/>
            <person name="Grigoriev I.V."/>
        </authorList>
    </citation>
    <scope>NUCLEOTIDE SEQUENCE [LARGE SCALE GENOMIC DNA]</scope>
    <source>
        <strain evidence="3">NZE10 / CBS 128990</strain>
    </source>
</reference>
<proteinExistence type="predicted"/>
<accession>N1PM29</accession>
<dbReference type="HOGENOM" id="CLU_2904172_0_0_1"/>
<evidence type="ECO:0000256" key="1">
    <source>
        <dbReference type="SAM" id="MobiDB-lite"/>
    </source>
</evidence>
<dbReference type="AlphaFoldDB" id="N1PM29"/>